<dbReference type="OrthoDB" id="8242966at2"/>
<dbReference type="EMBL" id="WTYN01000001">
    <property type="protein sequence ID" value="MXO63424.1"/>
    <property type="molecule type" value="Genomic_DNA"/>
</dbReference>
<comment type="caution">
    <text evidence="1">The sequence shown here is derived from an EMBL/GenBank/DDBJ whole genome shotgun (WGS) entry which is preliminary data.</text>
</comment>
<organism evidence="1 2">
    <name type="scientific">Qipengyuania oceanensis</name>
    <dbReference type="NCBI Taxonomy" id="1463597"/>
    <lineage>
        <taxon>Bacteria</taxon>
        <taxon>Pseudomonadati</taxon>
        <taxon>Pseudomonadota</taxon>
        <taxon>Alphaproteobacteria</taxon>
        <taxon>Sphingomonadales</taxon>
        <taxon>Erythrobacteraceae</taxon>
        <taxon>Qipengyuania</taxon>
    </lineage>
</organism>
<accession>A0A844YKG0</accession>
<dbReference type="AlphaFoldDB" id="A0A844YKG0"/>
<sequence length="149" mass="16901">MRIVSENSEEDLARMRAEELLRYPLRQLASNLMRVVRGAGKPYEVGIQAAAVIDVFENYKSVVGYYPSSGEIQEALSIDQEHWDEFTLAQATIVAGSLQIAASELAHQPTQVARGSRELFEGIQHIERLRERNRRQVSAPRKKPRKKTP</sequence>
<gene>
    <name evidence="1" type="ORF">GRI48_10415</name>
</gene>
<evidence type="ECO:0000313" key="2">
    <source>
        <dbReference type="Proteomes" id="UP000445582"/>
    </source>
</evidence>
<protein>
    <submittedName>
        <fullName evidence="1">Uncharacterized protein</fullName>
    </submittedName>
</protein>
<dbReference type="RefSeq" id="WP_160675059.1">
    <property type="nucleotide sequence ID" value="NZ_WTYN01000001.1"/>
</dbReference>
<proteinExistence type="predicted"/>
<dbReference type="Proteomes" id="UP000445582">
    <property type="component" value="Unassembled WGS sequence"/>
</dbReference>
<name>A0A844YKG0_9SPHN</name>
<keyword evidence="2" id="KW-1185">Reference proteome</keyword>
<reference evidence="1 2" key="1">
    <citation type="submission" date="2019-12" db="EMBL/GenBank/DDBJ databases">
        <title>Genomic-based taxomic classification of the family Erythrobacteraceae.</title>
        <authorList>
            <person name="Xu L."/>
        </authorList>
    </citation>
    <scope>NUCLEOTIDE SEQUENCE [LARGE SCALE GENOMIC DNA]</scope>
    <source>
        <strain evidence="1 2">MCCC 1A09965</strain>
    </source>
</reference>
<evidence type="ECO:0000313" key="1">
    <source>
        <dbReference type="EMBL" id="MXO63424.1"/>
    </source>
</evidence>